<dbReference type="GO" id="GO:0004540">
    <property type="term" value="F:RNA nuclease activity"/>
    <property type="evidence" value="ECO:0007669"/>
    <property type="project" value="InterPro"/>
</dbReference>
<protein>
    <recommendedName>
        <fullName evidence="8">Ribonuclease VapC</fullName>
        <shortName evidence="8">RNase VapC</shortName>
        <ecNumber evidence="8">3.1.-.-</ecNumber>
    </recommendedName>
    <alternativeName>
        <fullName evidence="8">Toxin VapC</fullName>
    </alternativeName>
</protein>
<keyword evidence="5 8" id="KW-0378">Hydrolase</keyword>
<keyword evidence="8" id="KW-0800">Toxin</keyword>
<dbReference type="HAMAP" id="MF_00265">
    <property type="entry name" value="VapC_Nob1"/>
    <property type="match status" value="1"/>
</dbReference>
<dbReference type="EC" id="3.1.-.-" evidence="8"/>
<name>A0A917IGB2_9MICO</name>
<evidence type="ECO:0000259" key="9">
    <source>
        <dbReference type="Pfam" id="PF01850"/>
    </source>
</evidence>
<evidence type="ECO:0000313" key="10">
    <source>
        <dbReference type="EMBL" id="GGH43735.1"/>
    </source>
</evidence>
<sequence length="139" mass="15016">MIVLDTNIVSETLRREPSPVVLDWLDAQAQDTLYLSAITCGELRFGVETLAAGARRDRLRSIIDAILELYEGRILAYDARAAIHYGRIAARARTAGRPLPVADGLIAATAAAHGYAVATRNDADFAAAGIEIINPWRVS</sequence>
<dbReference type="SUPFAM" id="SSF88723">
    <property type="entry name" value="PIN domain-like"/>
    <property type="match status" value="1"/>
</dbReference>
<feature type="binding site" evidence="8">
    <location>
        <position position="103"/>
    </location>
    <ligand>
        <name>Mg(2+)</name>
        <dbReference type="ChEBI" id="CHEBI:18420"/>
    </ligand>
</feature>
<comment type="caution">
    <text evidence="10">The sequence shown here is derived from an EMBL/GenBank/DDBJ whole genome shotgun (WGS) entry which is preliminary data.</text>
</comment>
<dbReference type="Pfam" id="PF01850">
    <property type="entry name" value="PIN"/>
    <property type="match status" value="1"/>
</dbReference>
<dbReference type="InterPro" id="IPR022907">
    <property type="entry name" value="VapC_family"/>
</dbReference>
<dbReference type="CDD" id="cd18731">
    <property type="entry name" value="PIN_NgFitB-like"/>
    <property type="match status" value="1"/>
</dbReference>
<comment type="cofactor">
    <cofactor evidence="1 8">
        <name>Mg(2+)</name>
        <dbReference type="ChEBI" id="CHEBI:18420"/>
    </cofactor>
</comment>
<accession>A0A917IGB2</accession>
<reference evidence="10" key="2">
    <citation type="submission" date="2020-09" db="EMBL/GenBank/DDBJ databases">
        <authorList>
            <person name="Sun Q."/>
            <person name="Zhou Y."/>
        </authorList>
    </citation>
    <scope>NUCLEOTIDE SEQUENCE</scope>
    <source>
        <strain evidence="10">CGMCC 1.15794</strain>
    </source>
</reference>
<keyword evidence="6 8" id="KW-0460">Magnesium</keyword>
<reference evidence="10" key="1">
    <citation type="journal article" date="2014" name="Int. J. Syst. Evol. Microbiol.">
        <title>Complete genome sequence of Corynebacterium casei LMG S-19264T (=DSM 44701T), isolated from a smear-ripened cheese.</title>
        <authorList>
            <consortium name="US DOE Joint Genome Institute (JGI-PGF)"/>
            <person name="Walter F."/>
            <person name="Albersmeier A."/>
            <person name="Kalinowski J."/>
            <person name="Ruckert C."/>
        </authorList>
    </citation>
    <scope>NUCLEOTIDE SEQUENCE</scope>
    <source>
        <strain evidence="10">CGMCC 1.15794</strain>
    </source>
</reference>
<evidence type="ECO:0000256" key="6">
    <source>
        <dbReference type="ARBA" id="ARBA00022842"/>
    </source>
</evidence>
<dbReference type="Gene3D" id="3.40.50.1010">
    <property type="entry name" value="5'-nuclease"/>
    <property type="match status" value="1"/>
</dbReference>
<dbReference type="RefSeq" id="WP_188755939.1">
    <property type="nucleotide sequence ID" value="NZ_BMJY01000006.1"/>
</dbReference>
<proteinExistence type="inferred from homology"/>
<dbReference type="InterPro" id="IPR002716">
    <property type="entry name" value="PIN_dom"/>
</dbReference>
<evidence type="ECO:0000313" key="11">
    <source>
        <dbReference type="Proteomes" id="UP000657592"/>
    </source>
</evidence>
<evidence type="ECO:0000256" key="4">
    <source>
        <dbReference type="ARBA" id="ARBA00022723"/>
    </source>
</evidence>
<evidence type="ECO:0000256" key="7">
    <source>
        <dbReference type="ARBA" id="ARBA00038093"/>
    </source>
</evidence>
<evidence type="ECO:0000256" key="1">
    <source>
        <dbReference type="ARBA" id="ARBA00001946"/>
    </source>
</evidence>
<feature type="binding site" evidence="8">
    <location>
        <position position="5"/>
    </location>
    <ligand>
        <name>Mg(2+)</name>
        <dbReference type="ChEBI" id="CHEBI:18420"/>
    </ligand>
</feature>
<evidence type="ECO:0000256" key="5">
    <source>
        <dbReference type="ARBA" id="ARBA00022801"/>
    </source>
</evidence>
<dbReference type="GO" id="GO:0016787">
    <property type="term" value="F:hydrolase activity"/>
    <property type="evidence" value="ECO:0007669"/>
    <property type="project" value="UniProtKB-KW"/>
</dbReference>
<evidence type="ECO:0000256" key="8">
    <source>
        <dbReference type="HAMAP-Rule" id="MF_00265"/>
    </source>
</evidence>
<evidence type="ECO:0000256" key="3">
    <source>
        <dbReference type="ARBA" id="ARBA00022722"/>
    </source>
</evidence>
<keyword evidence="3 8" id="KW-0540">Nuclease</keyword>
<dbReference type="AlphaFoldDB" id="A0A917IGB2"/>
<dbReference type="InterPro" id="IPR050556">
    <property type="entry name" value="Type_II_TA_system_RNase"/>
</dbReference>
<organism evidence="10 11">
    <name type="scientific">Microbacterium album</name>
    <dbReference type="NCBI Taxonomy" id="2053191"/>
    <lineage>
        <taxon>Bacteria</taxon>
        <taxon>Bacillati</taxon>
        <taxon>Actinomycetota</taxon>
        <taxon>Actinomycetes</taxon>
        <taxon>Micrococcales</taxon>
        <taxon>Microbacteriaceae</taxon>
        <taxon>Microbacterium</taxon>
    </lineage>
</organism>
<feature type="domain" description="PIN" evidence="9">
    <location>
        <begin position="2"/>
        <end position="128"/>
    </location>
</feature>
<gene>
    <name evidence="8" type="primary">vapC</name>
    <name evidence="10" type="ORF">GCM10010921_17910</name>
</gene>
<keyword evidence="2 8" id="KW-1277">Toxin-antitoxin system</keyword>
<keyword evidence="11" id="KW-1185">Reference proteome</keyword>
<dbReference type="GO" id="GO:0090729">
    <property type="term" value="F:toxin activity"/>
    <property type="evidence" value="ECO:0007669"/>
    <property type="project" value="UniProtKB-KW"/>
</dbReference>
<evidence type="ECO:0000256" key="2">
    <source>
        <dbReference type="ARBA" id="ARBA00022649"/>
    </source>
</evidence>
<dbReference type="Proteomes" id="UP000657592">
    <property type="component" value="Unassembled WGS sequence"/>
</dbReference>
<dbReference type="PANTHER" id="PTHR33653:SF1">
    <property type="entry name" value="RIBONUCLEASE VAPC2"/>
    <property type="match status" value="1"/>
</dbReference>
<keyword evidence="4 8" id="KW-0479">Metal-binding</keyword>
<comment type="function">
    <text evidence="8">Toxic component of a toxin-antitoxin (TA) system. An RNase.</text>
</comment>
<dbReference type="EMBL" id="BMJY01000006">
    <property type="protein sequence ID" value="GGH43735.1"/>
    <property type="molecule type" value="Genomic_DNA"/>
</dbReference>
<comment type="similarity">
    <text evidence="7 8">Belongs to the PINc/VapC protein family.</text>
</comment>
<dbReference type="PANTHER" id="PTHR33653">
    <property type="entry name" value="RIBONUCLEASE VAPC2"/>
    <property type="match status" value="1"/>
</dbReference>
<dbReference type="GO" id="GO:0000287">
    <property type="term" value="F:magnesium ion binding"/>
    <property type="evidence" value="ECO:0007669"/>
    <property type="project" value="UniProtKB-UniRule"/>
</dbReference>
<dbReference type="InterPro" id="IPR029060">
    <property type="entry name" value="PIN-like_dom_sf"/>
</dbReference>